<dbReference type="Gene3D" id="3.90.550.10">
    <property type="entry name" value="Spore Coat Polysaccharide Biosynthesis Protein SpsA, Chain A"/>
    <property type="match status" value="1"/>
</dbReference>
<dbReference type="STRING" id="351656.Xvie_01269"/>
<reference evidence="8 9" key="1">
    <citation type="submission" date="2016-10" db="EMBL/GenBank/DDBJ databases">
        <title>Systematic genetic and metabolomic analysis of Xenorhabdus and Photorhabdus spp., highlights the requirements for a dual symbiotic and pathogenic life style.</title>
        <authorList>
            <person name="Tobias N.J."/>
            <person name="Wolff H."/>
            <person name="Djahanschiri B."/>
            <person name="Pidot S.J."/>
            <person name="Stinear T.P."/>
            <person name="Ebersberger I."/>
            <person name="Bode H.B."/>
        </authorList>
    </citation>
    <scope>NUCLEOTIDE SEQUENCE [LARGE SCALE GENOMIC DNA]</scope>
    <source>
        <strain evidence="8 9">DSM 22392</strain>
    </source>
</reference>
<evidence type="ECO:0000256" key="3">
    <source>
        <dbReference type="ARBA" id="ARBA00009789"/>
    </source>
</evidence>
<feature type="site" description="Transition state stabilizer" evidence="7">
    <location>
        <position position="47"/>
    </location>
</feature>
<dbReference type="PROSITE" id="PS01295">
    <property type="entry name" value="ISPD"/>
    <property type="match status" value="1"/>
</dbReference>
<keyword evidence="6 7" id="KW-0414">Isoprene biosynthesis</keyword>
<dbReference type="FunFam" id="3.90.550.10:FF:000003">
    <property type="entry name" value="2-C-methyl-D-erythritol 4-phosphate cytidylyltransferase"/>
    <property type="match status" value="1"/>
</dbReference>
<dbReference type="HAMAP" id="MF_00108">
    <property type="entry name" value="IspD"/>
    <property type="match status" value="1"/>
</dbReference>
<evidence type="ECO:0000256" key="2">
    <source>
        <dbReference type="ARBA" id="ARBA00004787"/>
    </source>
</evidence>
<keyword evidence="9" id="KW-1185">Reference proteome</keyword>
<dbReference type="EMBL" id="MUBJ01000005">
    <property type="protein sequence ID" value="OTA17014.1"/>
    <property type="molecule type" value="Genomic_DNA"/>
</dbReference>
<comment type="caution">
    <text evidence="8">The sequence shown here is derived from an EMBL/GenBank/DDBJ whole genome shotgun (WGS) entry which is preliminary data.</text>
</comment>
<evidence type="ECO:0000256" key="6">
    <source>
        <dbReference type="ARBA" id="ARBA00023229"/>
    </source>
</evidence>
<dbReference type="GO" id="GO:0050518">
    <property type="term" value="F:2-C-methyl-D-erythritol 4-phosphate cytidylyltransferase activity"/>
    <property type="evidence" value="ECO:0007669"/>
    <property type="project" value="UniProtKB-UniRule"/>
</dbReference>
<dbReference type="Proteomes" id="UP000194350">
    <property type="component" value="Unassembled WGS sequence"/>
</dbReference>
<evidence type="ECO:0000256" key="1">
    <source>
        <dbReference type="ARBA" id="ARBA00001282"/>
    </source>
</evidence>
<comment type="similarity">
    <text evidence="3 7">Belongs to the IspD/TarI cytidylyltransferase family. IspD subfamily.</text>
</comment>
<keyword evidence="5 7" id="KW-0548">Nucleotidyltransferase</keyword>
<dbReference type="RefSeq" id="WP_086108492.1">
    <property type="nucleotide sequence ID" value="NZ_CAWNGD010000095.1"/>
</dbReference>
<gene>
    <name evidence="7" type="primary">ispD</name>
    <name evidence="8" type="ORF">Xvie_01269</name>
</gene>
<evidence type="ECO:0000313" key="9">
    <source>
        <dbReference type="Proteomes" id="UP000194350"/>
    </source>
</evidence>
<evidence type="ECO:0000256" key="7">
    <source>
        <dbReference type="HAMAP-Rule" id="MF_00108"/>
    </source>
</evidence>
<feature type="site" description="Positions MEP for the nucleophilic attack" evidence="7">
    <location>
        <position position="262"/>
    </location>
</feature>
<dbReference type="InterPro" id="IPR034683">
    <property type="entry name" value="IspD/TarI"/>
</dbReference>
<dbReference type="Pfam" id="PF01128">
    <property type="entry name" value="IspD"/>
    <property type="match status" value="2"/>
</dbReference>
<dbReference type="SUPFAM" id="SSF53448">
    <property type="entry name" value="Nucleotide-diphospho-sugar transferases"/>
    <property type="match status" value="1"/>
</dbReference>
<dbReference type="GO" id="GO:0019288">
    <property type="term" value="P:isopentenyl diphosphate biosynthetic process, methylerythritol 4-phosphate pathway"/>
    <property type="evidence" value="ECO:0007669"/>
    <property type="project" value="UniProtKB-UniRule"/>
</dbReference>
<dbReference type="NCBIfam" id="TIGR00453">
    <property type="entry name" value="ispD"/>
    <property type="match status" value="1"/>
</dbReference>
<comment type="pathway">
    <text evidence="2 7">Isoprenoid biosynthesis; isopentenyl diphosphate biosynthesis via DXP pathway; isopentenyl diphosphate from 1-deoxy-D-xylulose 5-phosphate: step 2/6.</text>
</comment>
<feature type="site" description="Transition state stabilizer" evidence="7">
    <location>
        <position position="40"/>
    </location>
</feature>
<comment type="catalytic activity">
    <reaction evidence="1 7">
        <text>2-C-methyl-D-erythritol 4-phosphate + CTP + H(+) = 4-CDP-2-C-methyl-D-erythritol + diphosphate</text>
        <dbReference type="Rhea" id="RHEA:13429"/>
        <dbReference type="ChEBI" id="CHEBI:15378"/>
        <dbReference type="ChEBI" id="CHEBI:33019"/>
        <dbReference type="ChEBI" id="CHEBI:37563"/>
        <dbReference type="ChEBI" id="CHEBI:57823"/>
        <dbReference type="ChEBI" id="CHEBI:58262"/>
        <dbReference type="EC" id="2.7.7.60"/>
    </reaction>
</comment>
<dbReference type="EC" id="2.7.7.60" evidence="7"/>
<accession>A0A1Y2SG78</accession>
<organism evidence="8 9">
    <name type="scientific">Xenorhabdus vietnamensis</name>
    <dbReference type="NCBI Taxonomy" id="351656"/>
    <lineage>
        <taxon>Bacteria</taxon>
        <taxon>Pseudomonadati</taxon>
        <taxon>Pseudomonadota</taxon>
        <taxon>Gammaproteobacteria</taxon>
        <taxon>Enterobacterales</taxon>
        <taxon>Morganellaceae</taxon>
        <taxon>Xenorhabdus</taxon>
    </lineage>
</organism>
<evidence type="ECO:0000256" key="4">
    <source>
        <dbReference type="ARBA" id="ARBA00022679"/>
    </source>
</evidence>
<dbReference type="CDD" id="cd02516">
    <property type="entry name" value="CDP-ME_synthetase"/>
    <property type="match status" value="1"/>
</dbReference>
<dbReference type="InterPro" id="IPR001228">
    <property type="entry name" value="IspD"/>
</dbReference>
<feature type="site" description="Positions MEP for the nucleophilic attack" evidence="7">
    <location>
        <position position="206"/>
    </location>
</feature>
<evidence type="ECO:0000313" key="8">
    <source>
        <dbReference type="EMBL" id="OTA17014.1"/>
    </source>
</evidence>
<dbReference type="PANTHER" id="PTHR32125">
    <property type="entry name" value="2-C-METHYL-D-ERYTHRITOL 4-PHOSPHATE CYTIDYLYLTRANSFERASE, CHLOROPLASTIC"/>
    <property type="match status" value="1"/>
</dbReference>
<protein>
    <recommendedName>
        <fullName evidence="7">2-C-methyl-D-erythritol 4-phosphate cytidylyltransferase</fullName>
        <ecNumber evidence="7">2.7.7.60</ecNumber>
    </recommendedName>
    <alternativeName>
        <fullName evidence="7">4-diphosphocytidyl-2C-methyl-D-erythritol synthase</fullName>
    </alternativeName>
    <alternativeName>
        <fullName evidence="7">MEP cytidylyltransferase</fullName>
        <shortName evidence="7">MCT</shortName>
    </alternativeName>
</protein>
<keyword evidence="4 7" id="KW-0808">Transferase</keyword>
<dbReference type="InterPro" id="IPR029044">
    <property type="entry name" value="Nucleotide-diphossugar_trans"/>
</dbReference>
<dbReference type="InterPro" id="IPR018294">
    <property type="entry name" value="ISPD_synthase_CS"/>
</dbReference>
<sequence>MNNSRLHSTADIFLSGNAFTEDYDTAEIIALIPAAGIGSRMKSDCPKQYLEIAGKTILEHTVTVLLEHPRIQRIIIALNPADTQFARLPIASDPRITTVIGGEERADSVLAGLDYLVGLPTDKAIWVLVHDAARPCLHRNDLDSLLQLIDHRIESPDVCGGLLASPVKDTMKRMVSLSAEKPLLKKPSKKESPTIHYTLIDHTVDRNGLWHALTPQLFPLQLLRDCLIKALAEQACITDESSALEYCGYRPVLINGRSDNIKVTQPEDLALAEFYLSRKSKESSV</sequence>
<dbReference type="InterPro" id="IPR050088">
    <property type="entry name" value="IspD/TarI_cytidylyltransf_bact"/>
</dbReference>
<comment type="subunit">
    <text evidence="7">Homodimer.</text>
</comment>
<comment type="function">
    <text evidence="7">Catalyzes the formation of 4-diphosphocytidyl-2-C-methyl-D-erythritol from CTP and 2-C-methyl-D-erythritol 4-phosphate (MEP).</text>
</comment>
<dbReference type="PANTHER" id="PTHR32125:SF4">
    <property type="entry name" value="2-C-METHYL-D-ERYTHRITOL 4-PHOSPHATE CYTIDYLYLTRANSFERASE, CHLOROPLASTIC"/>
    <property type="match status" value="1"/>
</dbReference>
<dbReference type="OrthoDB" id="9806837at2"/>
<proteinExistence type="inferred from homology"/>
<name>A0A1Y2SG78_9GAMM</name>
<dbReference type="AlphaFoldDB" id="A0A1Y2SG78"/>
<dbReference type="UniPathway" id="UPA00056">
    <property type="reaction ID" value="UER00093"/>
</dbReference>
<evidence type="ECO:0000256" key="5">
    <source>
        <dbReference type="ARBA" id="ARBA00022695"/>
    </source>
</evidence>